<evidence type="ECO:0000313" key="7">
    <source>
        <dbReference type="RefSeq" id="XP_020084243.1"/>
    </source>
</evidence>
<dbReference type="GO" id="GO:0099402">
    <property type="term" value="P:plant organ development"/>
    <property type="evidence" value="ECO:0007669"/>
    <property type="project" value="UniProtKB-ARBA"/>
</dbReference>
<dbReference type="PANTHER" id="PTHR47926">
    <property type="entry name" value="PENTATRICOPEPTIDE REPEAT-CONTAINING PROTEIN"/>
    <property type="match status" value="1"/>
</dbReference>
<evidence type="ECO:0000256" key="4">
    <source>
        <dbReference type="SAM" id="MobiDB-lite"/>
    </source>
</evidence>
<dbReference type="Pfam" id="PF13041">
    <property type="entry name" value="PPR_2"/>
    <property type="match status" value="5"/>
</dbReference>
<dbReference type="RefSeq" id="XP_020084243.1">
    <property type="nucleotide sequence ID" value="XM_020228654.1"/>
</dbReference>
<dbReference type="Pfam" id="PF12854">
    <property type="entry name" value="PPR_1"/>
    <property type="match status" value="1"/>
</dbReference>
<dbReference type="Proteomes" id="UP000515123">
    <property type="component" value="Linkage group 3"/>
</dbReference>
<dbReference type="InterPro" id="IPR002885">
    <property type="entry name" value="PPR_rpt"/>
</dbReference>
<dbReference type="PANTHER" id="PTHR47926:SF370">
    <property type="entry name" value="DYW DOMAIN-CONTAINING PROTEIN"/>
    <property type="match status" value="1"/>
</dbReference>
<dbReference type="GO" id="GO:0003723">
    <property type="term" value="F:RNA binding"/>
    <property type="evidence" value="ECO:0007669"/>
    <property type="project" value="InterPro"/>
</dbReference>
<dbReference type="PROSITE" id="PS51375">
    <property type="entry name" value="PPR"/>
    <property type="match status" value="6"/>
</dbReference>
<evidence type="ECO:0000256" key="3">
    <source>
        <dbReference type="PROSITE-ProRule" id="PRU00708"/>
    </source>
</evidence>
<dbReference type="FunFam" id="1.25.40.10:FF:000442">
    <property type="entry name" value="Pentatricopeptide repeat-containing protein At3g49710"/>
    <property type="match status" value="1"/>
</dbReference>
<organism evidence="6 7">
    <name type="scientific">Ananas comosus</name>
    <name type="common">Pineapple</name>
    <name type="synonym">Ananas ananas</name>
    <dbReference type="NCBI Taxonomy" id="4615"/>
    <lineage>
        <taxon>Eukaryota</taxon>
        <taxon>Viridiplantae</taxon>
        <taxon>Streptophyta</taxon>
        <taxon>Embryophyta</taxon>
        <taxon>Tracheophyta</taxon>
        <taxon>Spermatophyta</taxon>
        <taxon>Magnoliopsida</taxon>
        <taxon>Liliopsida</taxon>
        <taxon>Poales</taxon>
        <taxon>Bromeliaceae</taxon>
        <taxon>Bromelioideae</taxon>
        <taxon>Ananas</taxon>
    </lineage>
</organism>
<accession>A0A6P5ESG7</accession>
<dbReference type="Pfam" id="PF01535">
    <property type="entry name" value="PPR"/>
    <property type="match status" value="3"/>
</dbReference>
<dbReference type="InterPro" id="IPR011990">
    <property type="entry name" value="TPR-like_helical_dom_sf"/>
</dbReference>
<feature type="repeat" description="PPR" evidence="3">
    <location>
        <begin position="612"/>
        <end position="646"/>
    </location>
</feature>
<feature type="domain" description="DYW" evidence="5">
    <location>
        <begin position="839"/>
        <end position="908"/>
    </location>
</feature>
<evidence type="ECO:0000313" key="6">
    <source>
        <dbReference type="Proteomes" id="UP000515123"/>
    </source>
</evidence>
<dbReference type="GO" id="GO:0009451">
    <property type="term" value="P:RNA modification"/>
    <property type="evidence" value="ECO:0007669"/>
    <property type="project" value="InterPro"/>
</dbReference>
<dbReference type="Pfam" id="PF14432">
    <property type="entry name" value="DYW_deaminase"/>
    <property type="match status" value="1"/>
</dbReference>
<dbReference type="Gene3D" id="1.25.40.10">
    <property type="entry name" value="Tetratricopeptide repeat domain"/>
    <property type="match status" value="6"/>
</dbReference>
<keyword evidence="2" id="KW-0809">Transit peptide</keyword>
<dbReference type="InterPro" id="IPR046848">
    <property type="entry name" value="E_motif"/>
</dbReference>
<reference evidence="6" key="1">
    <citation type="journal article" date="2015" name="Nat. Genet.">
        <title>The pineapple genome and the evolution of CAM photosynthesis.</title>
        <authorList>
            <person name="Ming R."/>
            <person name="VanBuren R."/>
            <person name="Wai C.M."/>
            <person name="Tang H."/>
            <person name="Schatz M.C."/>
            <person name="Bowers J.E."/>
            <person name="Lyons E."/>
            <person name="Wang M.L."/>
            <person name="Chen J."/>
            <person name="Biggers E."/>
            <person name="Zhang J."/>
            <person name="Huang L."/>
            <person name="Zhang L."/>
            <person name="Miao W."/>
            <person name="Zhang J."/>
            <person name="Ye Z."/>
            <person name="Miao C."/>
            <person name="Lin Z."/>
            <person name="Wang H."/>
            <person name="Zhou H."/>
            <person name="Yim W.C."/>
            <person name="Priest H.D."/>
            <person name="Zheng C."/>
            <person name="Woodhouse M."/>
            <person name="Edger P.P."/>
            <person name="Guyot R."/>
            <person name="Guo H.B."/>
            <person name="Guo H."/>
            <person name="Zheng G."/>
            <person name="Singh R."/>
            <person name="Sharma A."/>
            <person name="Min X."/>
            <person name="Zheng Y."/>
            <person name="Lee H."/>
            <person name="Gurtowski J."/>
            <person name="Sedlazeck F.J."/>
            <person name="Harkess A."/>
            <person name="McKain M.R."/>
            <person name="Liao Z."/>
            <person name="Fang J."/>
            <person name="Liu J."/>
            <person name="Zhang X."/>
            <person name="Zhang Q."/>
            <person name="Hu W."/>
            <person name="Qin Y."/>
            <person name="Wang K."/>
            <person name="Chen L.Y."/>
            <person name="Shirley N."/>
            <person name="Lin Y.R."/>
            <person name="Liu L.Y."/>
            <person name="Hernandez A.G."/>
            <person name="Wright C.L."/>
            <person name="Bulone V."/>
            <person name="Tuskan G.A."/>
            <person name="Heath K."/>
            <person name="Zee F."/>
            <person name="Moore P.H."/>
            <person name="Sunkar R."/>
            <person name="Leebens-Mack J.H."/>
            <person name="Mockler T."/>
            <person name="Bennetzen J.L."/>
            <person name="Freeling M."/>
            <person name="Sankoff D."/>
            <person name="Paterson A.H."/>
            <person name="Zhu X."/>
            <person name="Yang X."/>
            <person name="Smith J.A."/>
            <person name="Cushman J.C."/>
            <person name="Paull R.E."/>
            <person name="Yu Q."/>
        </authorList>
    </citation>
    <scope>NUCLEOTIDE SEQUENCE [LARGE SCALE GENOMIC DNA]</scope>
    <source>
        <strain evidence="6">cv. F153</strain>
    </source>
</reference>
<gene>
    <name evidence="7" type="primary">LOC109707414</name>
</gene>
<dbReference type="NCBIfam" id="TIGR00756">
    <property type="entry name" value="PPR"/>
    <property type="match status" value="7"/>
</dbReference>
<feature type="repeat" description="PPR" evidence="3">
    <location>
        <begin position="113"/>
        <end position="147"/>
    </location>
</feature>
<dbReference type="OrthoDB" id="185373at2759"/>
<dbReference type="GeneID" id="109707414"/>
<dbReference type="Gramene" id="Aco011915.1.mrna1">
    <property type="protein sequence ID" value="Aco011915.1.mrna1.cds1"/>
    <property type="gene ID" value="Aco011915.1.path1"/>
</dbReference>
<dbReference type="FunFam" id="1.25.40.10:FF:000227">
    <property type="entry name" value="Pentatricopeptide repeat-containing protein At3g13880"/>
    <property type="match status" value="1"/>
</dbReference>
<dbReference type="Pfam" id="PF20431">
    <property type="entry name" value="E_motif"/>
    <property type="match status" value="1"/>
</dbReference>
<protein>
    <submittedName>
        <fullName evidence="7">Pentatricopeptide repeat-containing protein At3g24000, mitochondrial-like</fullName>
    </submittedName>
</protein>
<dbReference type="GO" id="GO:0008270">
    <property type="term" value="F:zinc ion binding"/>
    <property type="evidence" value="ECO:0007669"/>
    <property type="project" value="InterPro"/>
</dbReference>
<feature type="repeat" description="PPR" evidence="3">
    <location>
        <begin position="277"/>
        <end position="311"/>
    </location>
</feature>
<dbReference type="FunFam" id="1.25.40.10:FF:000158">
    <property type="entry name" value="pentatricopeptide repeat-containing protein At2g33680"/>
    <property type="match status" value="1"/>
</dbReference>
<proteinExistence type="predicted"/>
<evidence type="ECO:0000259" key="5">
    <source>
        <dbReference type="Pfam" id="PF14432"/>
    </source>
</evidence>
<keyword evidence="1" id="KW-0677">Repeat</keyword>
<evidence type="ECO:0000256" key="2">
    <source>
        <dbReference type="ARBA" id="ARBA00022946"/>
    </source>
</evidence>
<name>A0A6P5ESG7_ANACO</name>
<evidence type="ECO:0000256" key="1">
    <source>
        <dbReference type="ARBA" id="ARBA00022737"/>
    </source>
</evidence>
<dbReference type="AlphaFoldDB" id="A0A6P5ESG7"/>
<dbReference type="InterPro" id="IPR046960">
    <property type="entry name" value="PPR_At4g14850-like_plant"/>
</dbReference>
<dbReference type="InterPro" id="IPR032867">
    <property type="entry name" value="DYW_dom"/>
</dbReference>
<keyword evidence="6" id="KW-1185">Reference proteome</keyword>
<dbReference type="FunFam" id="1.25.40.10:FF:000780">
    <property type="entry name" value="Pentatricopeptide repeat-containing protein isoform A"/>
    <property type="match status" value="1"/>
</dbReference>
<feature type="repeat" description="PPR" evidence="3">
    <location>
        <begin position="378"/>
        <end position="408"/>
    </location>
</feature>
<reference evidence="7" key="2">
    <citation type="submission" date="2025-08" db="UniProtKB">
        <authorList>
            <consortium name="RefSeq"/>
        </authorList>
    </citation>
    <scope>IDENTIFICATION</scope>
    <source>
        <tissue evidence="7">Leaf</tissue>
    </source>
</reference>
<feature type="region of interest" description="Disordered" evidence="4">
    <location>
        <begin position="1"/>
        <end position="33"/>
    </location>
</feature>
<feature type="repeat" description="PPR" evidence="3">
    <location>
        <begin position="749"/>
        <end position="783"/>
    </location>
</feature>
<sequence>MVKLSWPRSKLSSPLPFSHQRRTPSSSTPMPSPQAYMALTQELSDAMRACATSPSSSSSSSSSISAARSLHARLISLGLASSTFLQNNLLHTYLSCGSLDDARRVFEGIAAPNVISHNMMINGYSKFAHLDDAVKVFDEMPVRDTTSWNTLMSGYFQNGRFSDAVKAFVCMNSSADCGPNMFTLTCTMKACGALRCQGLGLQLHGFVEKFDFGRDAQVEGALVDMYVKCGAMDLASKLFDQLESPNLFFWNSMLLGYSRFYGVGRAIELFDRMPERDIVSWNMMISILSQHGRDSDALSMLKDMRNNGLELNSTTYTSILSACANVSNLDWGKHLHAHIIRTQLGIDAFVGSALVHLYAKCDDLKAAKRTFDSLTDRNTVSWTSLIGGFATYGYINESIDLFNQMRAEFLTYDEFTLATVISACCGKVDVCLGSQLHSLSLKSGCDLAIPVSNSLITMYAKGGSVQSAELVFDLMAEKDVISWTSMITAYSQAGNINKACTFFDKMAAKNIVTWNAMLGTYIQNGDEEVGLKMYSAMLRENDVRPDWVTFVSLLSACAEIAAVKLGNQIIAHTIKVGLNLDNSVANAVITMYSKCGKIAEAREVFDSVINKDLVSWNAMITGYAQHGMGKQAIKIFESMLAKGIKPDYISYVAVLAGCSHSGLVQEGKFYFDSMTRVHNICAGLEHFSCMADLLGRAGLLEEAKNFIVNMPIQPSAEVWGALLAACKNYGNAELAELAGKHLLELDSKDSGSYMLLAKIYCDAGKSNDSAQVRKLMRDRGIKKNPGHSWIEVENMIHVFKADDVSHPQIIHIQRKLDELIEKIEAVGYIKTMSLRSERHHSEKLAVAFGLMSLPTWMPIHIMKNLRICSDCHTVIKLISLIAGRELIVRDGIRFHHFREGSCSCSDYW</sequence>
<feature type="repeat" description="PPR" evidence="3">
    <location>
        <begin position="479"/>
        <end position="513"/>
    </location>
</feature>